<dbReference type="EMBL" id="QKKF02011811">
    <property type="protein sequence ID" value="RZF43980.1"/>
    <property type="molecule type" value="Genomic_DNA"/>
</dbReference>
<dbReference type="PANTHER" id="PTHR47633">
    <property type="entry name" value="IMMUNOGLOBULIN"/>
    <property type="match status" value="1"/>
</dbReference>
<name>A0A482XEK1_LAOST</name>
<evidence type="ECO:0000259" key="2">
    <source>
        <dbReference type="PROSITE" id="PS50835"/>
    </source>
</evidence>
<dbReference type="InterPro" id="IPR013783">
    <property type="entry name" value="Ig-like_fold"/>
</dbReference>
<dbReference type="InterPro" id="IPR036179">
    <property type="entry name" value="Ig-like_dom_sf"/>
</dbReference>
<protein>
    <recommendedName>
        <fullName evidence="2">Ig-like domain-containing protein</fullName>
    </recommendedName>
</protein>
<dbReference type="OrthoDB" id="5950222at2759"/>
<dbReference type="InterPro" id="IPR007110">
    <property type="entry name" value="Ig-like_dom"/>
</dbReference>
<dbReference type="Pfam" id="PF07679">
    <property type="entry name" value="I-set"/>
    <property type="match status" value="1"/>
</dbReference>
<dbReference type="SUPFAM" id="SSF48726">
    <property type="entry name" value="Immunoglobulin"/>
    <property type="match status" value="1"/>
</dbReference>
<comment type="caution">
    <text evidence="3">The sequence shown here is derived from an EMBL/GenBank/DDBJ whole genome shotgun (WGS) entry which is preliminary data.</text>
</comment>
<dbReference type="Proteomes" id="UP000291343">
    <property type="component" value="Unassembled WGS sequence"/>
</dbReference>
<keyword evidence="4" id="KW-1185">Reference proteome</keyword>
<dbReference type="AlphaFoldDB" id="A0A482XEK1"/>
<organism evidence="3 4">
    <name type="scientific">Laodelphax striatellus</name>
    <name type="common">Small brown planthopper</name>
    <name type="synonym">Delphax striatella</name>
    <dbReference type="NCBI Taxonomy" id="195883"/>
    <lineage>
        <taxon>Eukaryota</taxon>
        <taxon>Metazoa</taxon>
        <taxon>Ecdysozoa</taxon>
        <taxon>Arthropoda</taxon>
        <taxon>Hexapoda</taxon>
        <taxon>Insecta</taxon>
        <taxon>Pterygota</taxon>
        <taxon>Neoptera</taxon>
        <taxon>Paraneoptera</taxon>
        <taxon>Hemiptera</taxon>
        <taxon>Auchenorrhyncha</taxon>
        <taxon>Fulgoroidea</taxon>
        <taxon>Delphacidae</taxon>
        <taxon>Criomorphinae</taxon>
        <taxon>Laodelphax</taxon>
    </lineage>
</organism>
<evidence type="ECO:0000313" key="4">
    <source>
        <dbReference type="Proteomes" id="UP000291343"/>
    </source>
</evidence>
<dbReference type="InterPro" id="IPR013098">
    <property type="entry name" value="Ig_I-set"/>
</dbReference>
<reference evidence="3 4" key="1">
    <citation type="journal article" date="2017" name="Gigascience">
        <title>Genome sequence of the small brown planthopper, Laodelphax striatellus.</title>
        <authorList>
            <person name="Zhu J."/>
            <person name="Jiang F."/>
            <person name="Wang X."/>
            <person name="Yang P."/>
            <person name="Bao Y."/>
            <person name="Zhao W."/>
            <person name="Wang W."/>
            <person name="Lu H."/>
            <person name="Wang Q."/>
            <person name="Cui N."/>
            <person name="Li J."/>
            <person name="Chen X."/>
            <person name="Luo L."/>
            <person name="Yu J."/>
            <person name="Kang L."/>
            <person name="Cui F."/>
        </authorList>
    </citation>
    <scope>NUCLEOTIDE SEQUENCE [LARGE SCALE GENOMIC DNA]</scope>
    <source>
        <strain evidence="3">Lst14</strain>
    </source>
</reference>
<sequence length="102" mass="11389">MSQWKPEVKFSGYPKPDIKWTKDEDLIESDNRCKIYVDETTSTIAIYSVERKDTGTYAIKASNSAGSAYLQLSLRVIGKRNLFVYRGTLGVKLLACGGTIDC</sequence>
<dbReference type="STRING" id="195883.A0A482XEK1"/>
<dbReference type="Gene3D" id="2.60.40.10">
    <property type="entry name" value="Immunoglobulins"/>
    <property type="match status" value="1"/>
</dbReference>
<gene>
    <name evidence="3" type="ORF">LSTR_LSTR016040</name>
</gene>
<evidence type="ECO:0000313" key="3">
    <source>
        <dbReference type="EMBL" id="RZF43980.1"/>
    </source>
</evidence>
<evidence type="ECO:0000256" key="1">
    <source>
        <dbReference type="ARBA" id="ARBA00023319"/>
    </source>
</evidence>
<dbReference type="FunFam" id="2.60.40.10:FF:000107">
    <property type="entry name" value="Myosin, light chain kinase a"/>
    <property type="match status" value="1"/>
</dbReference>
<dbReference type="InParanoid" id="A0A482XEK1"/>
<dbReference type="PROSITE" id="PS50835">
    <property type="entry name" value="IG_LIKE"/>
    <property type="match status" value="1"/>
</dbReference>
<keyword evidence="1" id="KW-0393">Immunoglobulin domain</keyword>
<proteinExistence type="predicted"/>
<accession>A0A482XEK1</accession>
<feature type="domain" description="Ig-like" evidence="2">
    <location>
        <begin position="1"/>
        <end position="75"/>
    </location>
</feature>